<comment type="caution">
    <text evidence="1">The sequence shown here is derived from an EMBL/GenBank/DDBJ whole genome shotgun (WGS) entry which is preliminary data.</text>
</comment>
<dbReference type="EMBL" id="JACLYY010000011">
    <property type="protein sequence ID" value="MBM6738651.1"/>
    <property type="molecule type" value="Genomic_DNA"/>
</dbReference>
<dbReference type="GO" id="GO:0016787">
    <property type="term" value="F:hydrolase activity"/>
    <property type="evidence" value="ECO:0007669"/>
    <property type="project" value="UniProtKB-KW"/>
</dbReference>
<name>A0ABS2EAP1_9FIRM</name>
<organism evidence="1 2">
    <name type="scientific">Faecalicatena fissicatena</name>
    <dbReference type="NCBI Taxonomy" id="290055"/>
    <lineage>
        <taxon>Bacteria</taxon>
        <taxon>Bacillati</taxon>
        <taxon>Bacillota</taxon>
        <taxon>Clostridia</taxon>
        <taxon>Lachnospirales</taxon>
        <taxon>Lachnospiraceae</taxon>
        <taxon>Faecalicatena</taxon>
    </lineage>
</organism>
<dbReference type="Pfam" id="PF00756">
    <property type="entry name" value="Esterase"/>
    <property type="match status" value="1"/>
</dbReference>
<reference evidence="1 2" key="1">
    <citation type="journal article" date="2021" name="Sci. Rep.">
        <title>The distribution of antibiotic resistance genes in chicken gut microbiota commensals.</title>
        <authorList>
            <person name="Juricova H."/>
            <person name="Matiasovicova J."/>
            <person name="Kubasova T."/>
            <person name="Cejkova D."/>
            <person name="Rychlik I."/>
        </authorList>
    </citation>
    <scope>NUCLEOTIDE SEQUENCE [LARGE SCALE GENOMIC DNA]</scope>
    <source>
        <strain evidence="1 2">An773</strain>
    </source>
</reference>
<protein>
    <submittedName>
        <fullName evidence="1">Alpha/beta hydrolase</fullName>
    </submittedName>
</protein>
<dbReference type="PANTHER" id="PTHR48098">
    <property type="entry name" value="ENTEROCHELIN ESTERASE-RELATED"/>
    <property type="match status" value="1"/>
</dbReference>
<gene>
    <name evidence="1" type="ORF">H7U36_11165</name>
</gene>
<sequence>MGCDTEVERERIDKYEFNTADKRIEVYPSPEPDSPIVYINTFEGEGDNVCRALENMDNPAFTLVAVSGLKWEHDMAPWDIPPLSKKSIPCTGGADDYLRLLTEEIMPRAEKMADGVSWRGLAGYSLAGLFTVYSLYRTDLFSRIASVSGSLWFPGLMDYITSHEMKRLPDCVYFSLGDLERRTRNPCLKTVQESTERIRSFYAGHGIDTFFRLNPGNHFKNADQRTAAGISWILNRQVKGA</sequence>
<keyword evidence="2" id="KW-1185">Reference proteome</keyword>
<dbReference type="SUPFAM" id="SSF53474">
    <property type="entry name" value="alpha/beta-Hydrolases"/>
    <property type="match status" value="1"/>
</dbReference>
<evidence type="ECO:0000313" key="1">
    <source>
        <dbReference type="EMBL" id="MBM6738651.1"/>
    </source>
</evidence>
<keyword evidence="1" id="KW-0378">Hydrolase</keyword>
<dbReference type="Gene3D" id="3.40.50.1820">
    <property type="entry name" value="alpha/beta hydrolase"/>
    <property type="match status" value="1"/>
</dbReference>
<dbReference type="InterPro" id="IPR029058">
    <property type="entry name" value="AB_hydrolase_fold"/>
</dbReference>
<accession>A0ABS2EAP1</accession>
<dbReference type="PANTHER" id="PTHR48098:SF6">
    <property type="entry name" value="FERRI-BACILLIBACTIN ESTERASE BESA"/>
    <property type="match status" value="1"/>
</dbReference>
<dbReference type="Proteomes" id="UP000716906">
    <property type="component" value="Unassembled WGS sequence"/>
</dbReference>
<proteinExistence type="predicted"/>
<dbReference type="InterPro" id="IPR000801">
    <property type="entry name" value="Esterase-like"/>
</dbReference>
<dbReference type="InterPro" id="IPR050583">
    <property type="entry name" value="Mycobacterial_A85_antigen"/>
</dbReference>
<dbReference type="RefSeq" id="WP_205156165.1">
    <property type="nucleotide sequence ID" value="NZ_JACLYY010000011.1"/>
</dbReference>
<evidence type="ECO:0000313" key="2">
    <source>
        <dbReference type="Proteomes" id="UP000716906"/>
    </source>
</evidence>